<organism evidence="1 2">
    <name type="scientific">Tepidicella xavieri</name>
    <dbReference type="NCBI Taxonomy" id="360241"/>
    <lineage>
        <taxon>Bacteria</taxon>
        <taxon>Pseudomonadati</taxon>
        <taxon>Pseudomonadota</taxon>
        <taxon>Betaproteobacteria</taxon>
        <taxon>Burkholderiales</taxon>
        <taxon>Tepidicella</taxon>
    </lineage>
</organism>
<name>A0A4R6UIB9_9BURK</name>
<dbReference type="Gene3D" id="3.40.50.1240">
    <property type="entry name" value="Phosphoglycerate mutase-like"/>
    <property type="match status" value="1"/>
</dbReference>
<evidence type="ECO:0000313" key="2">
    <source>
        <dbReference type="Proteomes" id="UP000295510"/>
    </source>
</evidence>
<protein>
    <submittedName>
        <fullName evidence="1">Alpha-ribazole phosphatase</fullName>
    </submittedName>
</protein>
<dbReference type="Pfam" id="PF00300">
    <property type="entry name" value="His_Phos_1"/>
    <property type="match status" value="1"/>
</dbReference>
<keyword evidence="2" id="KW-1185">Reference proteome</keyword>
<dbReference type="Proteomes" id="UP000295510">
    <property type="component" value="Unassembled WGS sequence"/>
</dbReference>
<sequence length="202" mass="22047">MTAPKPLELWLVRHARPLAPEGLCYGRLDLPADAAHTQARAEALARAWQASPADDGPAMAWHSPSARAHALARAAAACGLPHATADARLQEMDFGHWEGQPWDGIARNALDAWAQDFFHHCPGQGESVARLLTRVADALRDGLSQAHACGARRVLWFTHAGVIRAVEVCLRQPGLQPPTSMAARDWPSTVCDFGHWIVHRME</sequence>
<dbReference type="OrthoDB" id="5296884at2"/>
<gene>
    <name evidence="1" type="ORF">DFR43_10129</name>
</gene>
<comment type="caution">
    <text evidence="1">The sequence shown here is derived from an EMBL/GenBank/DDBJ whole genome shotgun (WGS) entry which is preliminary data.</text>
</comment>
<reference evidence="1 2" key="1">
    <citation type="submission" date="2019-03" db="EMBL/GenBank/DDBJ databases">
        <title>Genomic Encyclopedia of Type Strains, Phase IV (KMG-IV): sequencing the most valuable type-strain genomes for metagenomic binning, comparative biology and taxonomic classification.</title>
        <authorList>
            <person name="Goeker M."/>
        </authorList>
    </citation>
    <scope>NUCLEOTIDE SEQUENCE [LARGE SCALE GENOMIC DNA]</scope>
    <source>
        <strain evidence="1 2">DSM 19605</strain>
    </source>
</reference>
<dbReference type="EMBL" id="SNYL01000001">
    <property type="protein sequence ID" value="TDQ45129.1"/>
    <property type="molecule type" value="Genomic_DNA"/>
</dbReference>
<evidence type="ECO:0000313" key="1">
    <source>
        <dbReference type="EMBL" id="TDQ45129.1"/>
    </source>
</evidence>
<dbReference type="InterPro" id="IPR029033">
    <property type="entry name" value="His_PPase_superfam"/>
</dbReference>
<dbReference type="AlphaFoldDB" id="A0A4R6UIB9"/>
<accession>A0A4R6UIB9</accession>
<dbReference type="SMART" id="SM00855">
    <property type="entry name" value="PGAM"/>
    <property type="match status" value="1"/>
</dbReference>
<dbReference type="RefSeq" id="WP_133595347.1">
    <property type="nucleotide sequence ID" value="NZ_SNYL01000001.1"/>
</dbReference>
<dbReference type="SUPFAM" id="SSF53254">
    <property type="entry name" value="Phosphoglycerate mutase-like"/>
    <property type="match status" value="1"/>
</dbReference>
<dbReference type="InterPro" id="IPR013078">
    <property type="entry name" value="His_Pase_superF_clade-1"/>
</dbReference>
<proteinExistence type="predicted"/>